<gene>
    <name evidence="1" type="ORF">ACFP3H_04965</name>
</gene>
<proteinExistence type="predicted"/>
<evidence type="ECO:0000313" key="1">
    <source>
        <dbReference type="EMBL" id="MFC6010392.1"/>
    </source>
</evidence>
<dbReference type="Proteomes" id="UP001596223">
    <property type="component" value="Unassembled WGS sequence"/>
</dbReference>
<organism evidence="1 2">
    <name type="scientific">Nocardia lasii</name>
    <dbReference type="NCBI Taxonomy" id="1616107"/>
    <lineage>
        <taxon>Bacteria</taxon>
        <taxon>Bacillati</taxon>
        <taxon>Actinomycetota</taxon>
        <taxon>Actinomycetes</taxon>
        <taxon>Mycobacteriales</taxon>
        <taxon>Nocardiaceae</taxon>
        <taxon>Nocardia</taxon>
    </lineage>
</organism>
<dbReference type="RefSeq" id="WP_378600247.1">
    <property type="nucleotide sequence ID" value="NZ_JBHSQN010000002.1"/>
</dbReference>
<accession>A0ABW1JN38</accession>
<name>A0ABW1JN38_9NOCA</name>
<evidence type="ECO:0000313" key="2">
    <source>
        <dbReference type="Proteomes" id="UP001596223"/>
    </source>
</evidence>
<reference evidence="2" key="1">
    <citation type="journal article" date="2019" name="Int. J. Syst. Evol. Microbiol.">
        <title>The Global Catalogue of Microorganisms (GCM) 10K type strain sequencing project: providing services to taxonomists for standard genome sequencing and annotation.</title>
        <authorList>
            <consortium name="The Broad Institute Genomics Platform"/>
            <consortium name="The Broad Institute Genome Sequencing Center for Infectious Disease"/>
            <person name="Wu L."/>
            <person name="Ma J."/>
        </authorList>
    </citation>
    <scope>NUCLEOTIDE SEQUENCE [LARGE SCALE GENOMIC DNA]</scope>
    <source>
        <strain evidence="2">CCUG 36956</strain>
    </source>
</reference>
<sequence>MVVHADRLAEEFDLIFSDGVRTEAAILHDEHGSAVLDVVGYATAAGTVLPGRSWPITSIEDEGSVVNIKLGPYVR</sequence>
<keyword evidence="2" id="KW-1185">Reference proteome</keyword>
<dbReference type="EMBL" id="JBHSQN010000002">
    <property type="protein sequence ID" value="MFC6010392.1"/>
    <property type="molecule type" value="Genomic_DNA"/>
</dbReference>
<protein>
    <submittedName>
        <fullName evidence="1">Uncharacterized protein</fullName>
    </submittedName>
</protein>
<comment type="caution">
    <text evidence="1">The sequence shown here is derived from an EMBL/GenBank/DDBJ whole genome shotgun (WGS) entry which is preliminary data.</text>
</comment>